<comment type="caution">
    <text evidence="14">The sequence shown here is derived from an EMBL/GenBank/DDBJ whole genome shotgun (WGS) entry which is preliminary data.</text>
</comment>
<evidence type="ECO:0000259" key="13">
    <source>
        <dbReference type="Pfam" id="PF02768"/>
    </source>
</evidence>
<evidence type="ECO:0000256" key="7">
    <source>
        <dbReference type="ARBA" id="ARBA00022705"/>
    </source>
</evidence>
<dbReference type="eggNOG" id="COG0592">
    <property type="taxonomic scope" value="Bacteria"/>
</dbReference>
<comment type="similarity">
    <text evidence="2 10">Belongs to the beta sliding clamp family.</text>
</comment>
<evidence type="ECO:0000313" key="15">
    <source>
        <dbReference type="Proteomes" id="UP000027946"/>
    </source>
</evidence>
<feature type="domain" description="DNA polymerase III beta sliding clamp C-terminal" evidence="13">
    <location>
        <begin position="244"/>
        <end position="364"/>
    </location>
</feature>
<dbReference type="NCBIfam" id="TIGR00663">
    <property type="entry name" value="dnan"/>
    <property type="match status" value="1"/>
</dbReference>
<dbReference type="Gene3D" id="3.10.150.10">
    <property type="entry name" value="DNA Polymerase III, subunit A, domain 2"/>
    <property type="match status" value="1"/>
</dbReference>
<dbReference type="GO" id="GO:0008408">
    <property type="term" value="F:3'-5' exonuclease activity"/>
    <property type="evidence" value="ECO:0007669"/>
    <property type="project" value="InterPro"/>
</dbReference>
<comment type="function">
    <text evidence="10">Confers DNA tethering and processivity to DNA polymerases and other proteins. Acts as a clamp, forming a ring around DNA (a reaction catalyzed by the clamp-loading complex) which diffuses in an ATP-independent manner freely and bidirectionally along dsDNA. Initially characterized for its ability to contact the catalytic subunit of DNA polymerase III (Pol III), a complex, multichain enzyme responsible for most of the replicative synthesis in bacteria; Pol III exhibits 3'-5' exonuclease proofreading activity. The beta chain is required for initiation of replication as well as for processivity of DNA replication.</text>
</comment>
<organism evidence="14 15">
    <name type="scientific">Peptoclostridium litorale DSM 5388</name>
    <dbReference type="NCBI Taxonomy" id="1121324"/>
    <lineage>
        <taxon>Bacteria</taxon>
        <taxon>Bacillati</taxon>
        <taxon>Bacillota</taxon>
        <taxon>Clostridia</taxon>
        <taxon>Peptostreptococcales</taxon>
        <taxon>Peptoclostridiaceae</taxon>
        <taxon>Peptoclostridium</taxon>
    </lineage>
</organism>
<dbReference type="Proteomes" id="UP000027946">
    <property type="component" value="Unassembled WGS sequence"/>
</dbReference>
<keyword evidence="8 10" id="KW-0239">DNA-directed DNA polymerase</keyword>
<dbReference type="GO" id="GO:0003677">
    <property type="term" value="F:DNA binding"/>
    <property type="evidence" value="ECO:0007669"/>
    <property type="project" value="UniProtKB-UniRule"/>
</dbReference>
<dbReference type="RefSeq" id="WP_038262298.1">
    <property type="nucleotide sequence ID" value="NZ_FSRH01000013.1"/>
</dbReference>
<evidence type="ECO:0000256" key="5">
    <source>
        <dbReference type="ARBA" id="ARBA00022679"/>
    </source>
</evidence>
<sequence>MNIICHQKELSQAIGVVQKAVSSKTTMPILKGILVETAHNRLKLTGNDLELGIETIIDSQVIRDGSVVIDSRLFGEIVRKLPDSYIEIDCDEKNNVVIKCEHSEFKIMGYSQTEYPQLPDVDDNFNYEINAHCLKNMIRQTVFAISQDETKPLLMGELIEIDGADISIVALDGYRLAIKKAGIENNIGNINVIVPGKTLSEINRIVSGEEKNIKMAFTQKHALFSIENTRIITRLLEGEFINYKQIIPKESRIKVTVNTKNLQNSIERASLLAREGKNNLIKFSITDGLMIITSNSEVGNVYEELPINLEGGNIEIAFNSRYMLEALKVMECDSIVMNFDTNLSPCTINPQEDTGYTYMILPVRISAGN</sequence>
<evidence type="ECO:0000256" key="4">
    <source>
        <dbReference type="ARBA" id="ARBA00022490"/>
    </source>
</evidence>
<dbReference type="Pfam" id="PF02768">
    <property type="entry name" value="DNA_pol3_beta_3"/>
    <property type="match status" value="1"/>
</dbReference>
<dbReference type="InterPro" id="IPR046938">
    <property type="entry name" value="DNA_clamp_sf"/>
</dbReference>
<keyword evidence="9" id="KW-0238">DNA-binding</keyword>
<dbReference type="SMART" id="SM00480">
    <property type="entry name" value="POL3Bc"/>
    <property type="match status" value="1"/>
</dbReference>
<dbReference type="OrthoDB" id="8421503at2"/>
<dbReference type="EMBL" id="JJMM01000004">
    <property type="protein sequence ID" value="KDR96383.1"/>
    <property type="molecule type" value="Genomic_DNA"/>
</dbReference>
<dbReference type="AlphaFoldDB" id="A0A069RHV5"/>
<dbReference type="Pfam" id="PF02767">
    <property type="entry name" value="DNA_pol3_beta_2"/>
    <property type="match status" value="1"/>
</dbReference>
<dbReference type="CDD" id="cd00140">
    <property type="entry name" value="beta_clamp"/>
    <property type="match status" value="1"/>
</dbReference>
<evidence type="ECO:0000259" key="11">
    <source>
        <dbReference type="Pfam" id="PF00712"/>
    </source>
</evidence>
<keyword evidence="6 10" id="KW-0548">Nucleotidyltransferase</keyword>
<keyword evidence="4 10" id="KW-0963">Cytoplasm</keyword>
<evidence type="ECO:0000256" key="8">
    <source>
        <dbReference type="ARBA" id="ARBA00022932"/>
    </source>
</evidence>
<evidence type="ECO:0000256" key="10">
    <source>
        <dbReference type="PIRNR" id="PIRNR000804"/>
    </source>
</evidence>
<dbReference type="InterPro" id="IPR001001">
    <property type="entry name" value="DNA_polIII_beta"/>
</dbReference>
<comment type="subunit">
    <text evidence="10">Forms a ring-shaped head-to-tail homodimer around DNA.</text>
</comment>
<dbReference type="GO" id="GO:0005737">
    <property type="term" value="C:cytoplasm"/>
    <property type="evidence" value="ECO:0007669"/>
    <property type="project" value="UniProtKB-SubCell"/>
</dbReference>
<comment type="subcellular location">
    <subcellularLocation>
        <location evidence="1 10">Cytoplasm</location>
    </subcellularLocation>
</comment>
<evidence type="ECO:0000256" key="2">
    <source>
        <dbReference type="ARBA" id="ARBA00010752"/>
    </source>
</evidence>
<name>A0A069RHV5_PEPLI</name>
<protein>
    <recommendedName>
        <fullName evidence="3 10">Beta sliding clamp</fullName>
    </recommendedName>
</protein>
<dbReference type="STRING" id="1121324.CLIT_4c02210"/>
<evidence type="ECO:0000256" key="9">
    <source>
        <dbReference type="ARBA" id="ARBA00023125"/>
    </source>
</evidence>
<dbReference type="Pfam" id="PF00712">
    <property type="entry name" value="DNA_pol3_beta"/>
    <property type="match status" value="1"/>
</dbReference>
<keyword evidence="15" id="KW-1185">Reference proteome</keyword>
<evidence type="ECO:0000256" key="1">
    <source>
        <dbReference type="ARBA" id="ARBA00004496"/>
    </source>
</evidence>
<dbReference type="SUPFAM" id="SSF55979">
    <property type="entry name" value="DNA clamp"/>
    <property type="match status" value="3"/>
</dbReference>
<dbReference type="InterPro" id="IPR022635">
    <property type="entry name" value="DNA_polIII_beta_C"/>
</dbReference>
<dbReference type="PIRSF" id="PIRSF000804">
    <property type="entry name" value="DNA_pol_III_b"/>
    <property type="match status" value="1"/>
</dbReference>
<keyword evidence="5 10" id="KW-0808">Transferase</keyword>
<dbReference type="Gene3D" id="3.70.10.10">
    <property type="match status" value="1"/>
</dbReference>
<accession>A0A069RHV5</accession>
<reference evidence="14 15" key="1">
    <citation type="submission" date="2014-03" db="EMBL/GenBank/DDBJ databases">
        <title>Genome sequence of Clostridium litorale W6, DSM 5388.</title>
        <authorList>
            <person name="Poehlein A."/>
            <person name="Jagirdar A."/>
            <person name="Khonsari B."/>
            <person name="Chibani C.M."/>
            <person name="Gutierrez Gutierrez D.A."/>
            <person name="Davydova E."/>
            <person name="Alghaithi H.S."/>
            <person name="Nair K.P."/>
            <person name="Dhamotharan K."/>
            <person name="Chandran L."/>
            <person name="G W."/>
            <person name="Daniel R."/>
        </authorList>
    </citation>
    <scope>NUCLEOTIDE SEQUENCE [LARGE SCALE GENOMIC DNA]</scope>
    <source>
        <strain evidence="14 15">W6</strain>
    </source>
</reference>
<feature type="domain" description="DNA polymerase III beta sliding clamp central" evidence="12">
    <location>
        <begin position="129"/>
        <end position="240"/>
    </location>
</feature>
<gene>
    <name evidence="14" type="primary">dnaN</name>
    <name evidence="14" type="ORF">CLIT_4c02210</name>
</gene>
<dbReference type="GO" id="GO:0003887">
    <property type="term" value="F:DNA-directed DNA polymerase activity"/>
    <property type="evidence" value="ECO:0007669"/>
    <property type="project" value="UniProtKB-UniRule"/>
</dbReference>
<dbReference type="GO" id="GO:0006271">
    <property type="term" value="P:DNA strand elongation involved in DNA replication"/>
    <property type="evidence" value="ECO:0007669"/>
    <property type="project" value="TreeGrafter"/>
</dbReference>
<dbReference type="GO" id="GO:0009360">
    <property type="term" value="C:DNA polymerase III complex"/>
    <property type="evidence" value="ECO:0007669"/>
    <property type="project" value="InterPro"/>
</dbReference>
<dbReference type="PANTHER" id="PTHR30478">
    <property type="entry name" value="DNA POLYMERASE III SUBUNIT BETA"/>
    <property type="match status" value="1"/>
</dbReference>
<keyword evidence="7 10" id="KW-0235">DNA replication</keyword>
<dbReference type="InterPro" id="IPR022634">
    <property type="entry name" value="DNA_polIII_beta_N"/>
</dbReference>
<dbReference type="InterPro" id="IPR022637">
    <property type="entry name" value="DNA_polIII_beta_cen"/>
</dbReference>
<evidence type="ECO:0000259" key="12">
    <source>
        <dbReference type="Pfam" id="PF02767"/>
    </source>
</evidence>
<feature type="domain" description="DNA polymerase III beta sliding clamp N-terminal" evidence="11">
    <location>
        <begin position="1"/>
        <end position="119"/>
    </location>
</feature>
<evidence type="ECO:0000256" key="3">
    <source>
        <dbReference type="ARBA" id="ARBA00021035"/>
    </source>
</evidence>
<dbReference type="PANTHER" id="PTHR30478:SF0">
    <property type="entry name" value="BETA SLIDING CLAMP"/>
    <property type="match status" value="1"/>
</dbReference>
<proteinExistence type="inferred from homology"/>
<evidence type="ECO:0000256" key="6">
    <source>
        <dbReference type="ARBA" id="ARBA00022695"/>
    </source>
</evidence>
<evidence type="ECO:0000313" key="14">
    <source>
        <dbReference type="EMBL" id="KDR96383.1"/>
    </source>
</evidence>